<dbReference type="OrthoDB" id="5848685at2759"/>
<accession>A0A0P6A3X2</accession>
<keyword evidence="7 14" id="KW-0175">Coiled coil</keyword>
<dbReference type="PANTHER" id="PTHR23157:SF24">
    <property type="entry name" value="GOLGIN SUBFAMILY A MEMBER 1"/>
    <property type="match status" value="1"/>
</dbReference>
<evidence type="ECO:0000256" key="8">
    <source>
        <dbReference type="ARBA" id="ARBA00023136"/>
    </source>
</evidence>
<comment type="caution">
    <text evidence="17">The sequence shown here is derived from an EMBL/GenBank/DDBJ whole genome shotgun (WGS) entry which is preliminary data.</text>
</comment>
<dbReference type="EMBL" id="LRGB01002384">
    <property type="protein sequence ID" value="KZS07934.1"/>
    <property type="molecule type" value="Genomic_DNA"/>
</dbReference>
<feature type="coiled-coil region" evidence="14">
    <location>
        <begin position="366"/>
        <end position="404"/>
    </location>
</feature>
<evidence type="ECO:0000256" key="9">
    <source>
        <dbReference type="ARBA" id="ARBA00023329"/>
    </source>
</evidence>
<dbReference type="STRING" id="35525.A0A0P6A3X2"/>
<feature type="compositionally biased region" description="Polar residues" evidence="15">
    <location>
        <begin position="23"/>
        <end position="42"/>
    </location>
</feature>
<evidence type="ECO:0000256" key="10">
    <source>
        <dbReference type="ARBA" id="ARBA00070165"/>
    </source>
</evidence>
<dbReference type="PANTHER" id="PTHR23157">
    <property type="entry name" value="GRIP AND COILED-COIL DOMAIN-CONTAINING PROTEIN 1"/>
    <property type="match status" value="1"/>
</dbReference>
<dbReference type="AlphaFoldDB" id="A0A0P6A3X2"/>
<evidence type="ECO:0000256" key="14">
    <source>
        <dbReference type="SAM" id="Coils"/>
    </source>
</evidence>
<keyword evidence="18" id="KW-1185">Reference proteome</keyword>
<feature type="coiled-coil region" evidence="14">
    <location>
        <begin position="241"/>
        <end position="331"/>
    </location>
</feature>
<evidence type="ECO:0000256" key="6">
    <source>
        <dbReference type="ARBA" id="ARBA00023034"/>
    </source>
</evidence>
<keyword evidence="4" id="KW-0597">Phosphoprotein</keyword>
<dbReference type="GO" id="GO:0000139">
    <property type="term" value="C:Golgi membrane"/>
    <property type="evidence" value="ECO:0007669"/>
    <property type="project" value="UniProtKB-SubCell"/>
</dbReference>
<name>A0A0P6A3X2_9CRUS</name>
<evidence type="ECO:0000256" key="1">
    <source>
        <dbReference type="ARBA" id="ARBA00004198"/>
    </source>
</evidence>
<feature type="coiled-coil region" evidence="14">
    <location>
        <begin position="106"/>
        <end position="136"/>
    </location>
</feature>
<dbReference type="InterPro" id="IPR051952">
    <property type="entry name" value="Golgi-autophagy_related"/>
</dbReference>
<evidence type="ECO:0000256" key="4">
    <source>
        <dbReference type="ARBA" id="ARBA00022553"/>
    </source>
</evidence>
<dbReference type="Pfam" id="PF01465">
    <property type="entry name" value="GRIP"/>
    <property type="match status" value="1"/>
</dbReference>
<dbReference type="InterPro" id="IPR000237">
    <property type="entry name" value="GRIP_dom"/>
</dbReference>
<protein>
    <recommendedName>
        <fullName evidence="10">Golgin subfamily A member 1</fullName>
    </recommendedName>
    <alternativeName>
        <fullName evidence="11">Golgin-97</fullName>
    </alternativeName>
</protein>
<sequence>MFAKLKKKVEDLEGSDLHKLANSISFSNVTGGPEKSASSNSIKSHDNFVASSQSQKGSTTSLSSMQGGIRPDEADATIATDKKWKQRLVEIENEWRVKVMVQEHEKEQIAKDRDLLNQQKRKMEEEIKELKGYQDKCLKADESLKQMQESNKRESASLQLLLSNASVEVEDMKVKDDQLHKELIKKDEMIKMLQVQIRLNEEMYQNSKKSDLEGSSQEPQVDRLEHENLQNQLQLKHEERLKTLEESLIAKDCELQRLQRHLDQGKTALDTMTQNWQEEKTHNLSLKDRIAQLSEEKDHFVVRNAELSQQVSLSQQQLQRTEKELYELQDKFCNTEKENQQIKLLLADAEARDENSERTCKLRSQIAELEAAFSEKNKTIKLQQQRLADMKKTLQKELKNQNNDADCLSVPTSLPIAPKSPILSQAPQSAKSEMEEVNFKYLKHVIFKFLTSREYEAQHLTRAVSTLLKLTQDEEKLLKETLEWKMSWFRSRPDLGTGQGAMYIPPTH</sequence>
<reference evidence="17 18" key="1">
    <citation type="submission" date="2016-03" db="EMBL/GenBank/DDBJ databases">
        <title>EvidentialGene: Evidence-directed Construction of Genes on Genomes.</title>
        <authorList>
            <person name="Gilbert D.G."/>
            <person name="Choi J.-H."/>
            <person name="Mockaitis K."/>
            <person name="Colbourne J."/>
            <person name="Pfrender M."/>
        </authorList>
    </citation>
    <scope>NUCLEOTIDE SEQUENCE [LARGE SCALE GENOMIC DNA]</scope>
    <source>
        <strain evidence="17 18">Xinb3</strain>
        <tissue evidence="17">Complete organism</tissue>
    </source>
</reference>
<evidence type="ECO:0000256" key="12">
    <source>
        <dbReference type="ARBA" id="ARBA00093371"/>
    </source>
</evidence>
<evidence type="ECO:0000256" key="15">
    <source>
        <dbReference type="SAM" id="MobiDB-lite"/>
    </source>
</evidence>
<keyword evidence="5" id="KW-0013">ADP-ribosylation</keyword>
<dbReference type="PROSITE" id="PS50913">
    <property type="entry name" value="GRIP"/>
    <property type="match status" value="1"/>
</dbReference>
<evidence type="ECO:0000256" key="13">
    <source>
        <dbReference type="ARBA" id="ARBA00093537"/>
    </source>
</evidence>
<dbReference type="SMART" id="SM00755">
    <property type="entry name" value="Grip"/>
    <property type="match status" value="1"/>
</dbReference>
<evidence type="ECO:0000256" key="7">
    <source>
        <dbReference type="ARBA" id="ARBA00023054"/>
    </source>
</evidence>
<evidence type="ECO:0000256" key="11">
    <source>
        <dbReference type="ARBA" id="ARBA00078935"/>
    </source>
</evidence>
<feature type="domain" description="GRIP" evidence="16">
    <location>
        <begin position="432"/>
        <end position="481"/>
    </location>
</feature>
<evidence type="ECO:0000313" key="17">
    <source>
        <dbReference type="EMBL" id="KZS07934.1"/>
    </source>
</evidence>
<keyword evidence="8" id="KW-0472">Membrane</keyword>
<evidence type="ECO:0000313" key="18">
    <source>
        <dbReference type="Proteomes" id="UP000076858"/>
    </source>
</evidence>
<comment type="subcellular location">
    <subcellularLocation>
        <location evidence="2">Cytoplasmic vesicle</location>
        <location evidence="2">Secretory vesicle</location>
        <location evidence="2">Acrosome</location>
    </subcellularLocation>
    <subcellularLocation>
        <location evidence="3">Golgi apparatus membrane</location>
        <topology evidence="3">Peripheral membrane protein</topology>
    </subcellularLocation>
    <subcellularLocation>
        <location evidence="1">Golgi apparatus</location>
        <location evidence="1">trans-Golgi network membrane</location>
    </subcellularLocation>
</comment>
<keyword evidence="6" id="KW-0333">Golgi apparatus</keyword>
<keyword evidence="9" id="KW-0968">Cytoplasmic vesicle</keyword>
<evidence type="ECO:0000256" key="3">
    <source>
        <dbReference type="ARBA" id="ARBA00004395"/>
    </source>
</evidence>
<organism evidence="17 18">
    <name type="scientific">Daphnia magna</name>
    <dbReference type="NCBI Taxonomy" id="35525"/>
    <lineage>
        <taxon>Eukaryota</taxon>
        <taxon>Metazoa</taxon>
        <taxon>Ecdysozoa</taxon>
        <taxon>Arthropoda</taxon>
        <taxon>Crustacea</taxon>
        <taxon>Branchiopoda</taxon>
        <taxon>Diplostraca</taxon>
        <taxon>Cladocera</taxon>
        <taxon>Anomopoda</taxon>
        <taxon>Daphniidae</taxon>
        <taxon>Daphnia</taxon>
    </lineage>
</organism>
<feature type="compositionally biased region" description="Polar residues" evidence="15">
    <location>
        <begin position="49"/>
        <end position="66"/>
    </location>
</feature>
<feature type="region of interest" description="Disordered" evidence="15">
    <location>
        <begin position="23"/>
        <end position="77"/>
    </location>
</feature>
<proteinExistence type="predicted"/>
<dbReference type="GO" id="GO:0001669">
    <property type="term" value="C:acrosomal vesicle"/>
    <property type="evidence" value="ECO:0007669"/>
    <property type="project" value="UniProtKB-SubCell"/>
</dbReference>
<comment type="subunit">
    <text evidence="13">Interacts with RAB6A. Directly interacts with TBC1D23. Interacts with FAM91A1; this interaction may be mediated by TBC1D23. Interacts with ARL1; this interaction recruits Golgin-97/GOLGA1 onto the Golgi apparatus.</text>
</comment>
<comment type="function">
    <text evidence="12">Involved in vesicular trafficking at the Golgi apparatus level. Involved in endosome-to-Golgi trafficking. Mechanistically, captures transport vesicles arriving from endosomes via the protein TBC1D23. Recognized vesicles are then tethered to the trans-Golgi before subsequent SNARE engagement and vesicle fusion. Selectively regulates E-cadherin transport from the trans-Golgi network in tubulovesicular carriers.</text>
</comment>
<evidence type="ECO:0000256" key="2">
    <source>
        <dbReference type="ARBA" id="ARBA00004218"/>
    </source>
</evidence>
<gene>
    <name evidence="17" type="ORF">APZ42_028295</name>
</gene>
<dbReference type="Gene3D" id="1.10.220.60">
    <property type="entry name" value="GRIP domain"/>
    <property type="match status" value="1"/>
</dbReference>
<evidence type="ECO:0000259" key="16">
    <source>
        <dbReference type="PROSITE" id="PS50913"/>
    </source>
</evidence>
<dbReference type="Proteomes" id="UP000076858">
    <property type="component" value="Unassembled WGS sequence"/>
</dbReference>
<evidence type="ECO:0000256" key="5">
    <source>
        <dbReference type="ARBA" id="ARBA00022765"/>
    </source>
</evidence>
<dbReference type="GO" id="GO:0005802">
    <property type="term" value="C:trans-Golgi network"/>
    <property type="evidence" value="ECO:0007669"/>
    <property type="project" value="UniProtKB-ARBA"/>
</dbReference>
<dbReference type="FunFam" id="1.10.220.60:FF:000002">
    <property type="entry name" value="Golgin subfamily A member 1"/>
    <property type="match status" value="1"/>
</dbReference>